<feature type="compositionally biased region" description="Low complexity" evidence="2">
    <location>
        <begin position="349"/>
        <end position="364"/>
    </location>
</feature>
<dbReference type="InterPro" id="IPR015168">
    <property type="entry name" value="SsuA/THI5"/>
</dbReference>
<organism evidence="5 6">
    <name type="scientific">Agathobaculum butyriciproducens</name>
    <dbReference type="NCBI Taxonomy" id="1628085"/>
    <lineage>
        <taxon>Bacteria</taxon>
        <taxon>Bacillati</taxon>
        <taxon>Bacillota</taxon>
        <taxon>Clostridia</taxon>
        <taxon>Eubacteriales</taxon>
        <taxon>Butyricicoccaceae</taxon>
        <taxon>Agathobaculum</taxon>
    </lineage>
</organism>
<evidence type="ECO:0000259" key="4">
    <source>
        <dbReference type="SMART" id="SM00062"/>
    </source>
</evidence>
<dbReference type="AlphaFoldDB" id="A0AAW4VWD0"/>
<evidence type="ECO:0000313" key="5">
    <source>
        <dbReference type="EMBL" id="MCC2177251.1"/>
    </source>
</evidence>
<feature type="region of interest" description="Disordered" evidence="2">
    <location>
        <begin position="348"/>
        <end position="395"/>
    </location>
</feature>
<dbReference type="InterPro" id="IPR001638">
    <property type="entry name" value="Solute-binding_3/MltF_N"/>
</dbReference>
<dbReference type="GeneID" id="98659328"/>
<gene>
    <name evidence="5" type="ORF">LKD22_08970</name>
</gene>
<dbReference type="Pfam" id="PF09084">
    <property type="entry name" value="NMT1"/>
    <property type="match status" value="1"/>
</dbReference>
<evidence type="ECO:0000313" key="6">
    <source>
        <dbReference type="Proteomes" id="UP001298753"/>
    </source>
</evidence>
<evidence type="ECO:0000256" key="3">
    <source>
        <dbReference type="SAM" id="SignalP"/>
    </source>
</evidence>
<dbReference type="RefSeq" id="WP_227600873.1">
    <property type="nucleotide sequence ID" value="NZ_JAJEPX010000026.1"/>
</dbReference>
<feature type="chain" id="PRO_5043588114" evidence="3">
    <location>
        <begin position="28"/>
        <end position="395"/>
    </location>
</feature>
<accession>A0AAW4VWD0</accession>
<comment type="similarity">
    <text evidence="1">Belongs to the bacterial solute-binding protein SsuA/TauA family.</text>
</comment>
<dbReference type="EMBL" id="JAJEPX010000026">
    <property type="protein sequence ID" value="MCC2177251.1"/>
    <property type="molecule type" value="Genomic_DNA"/>
</dbReference>
<feature type="signal peptide" evidence="3">
    <location>
        <begin position="1"/>
        <end position="27"/>
    </location>
</feature>
<evidence type="ECO:0000256" key="1">
    <source>
        <dbReference type="ARBA" id="ARBA00010742"/>
    </source>
</evidence>
<dbReference type="PANTHER" id="PTHR30024">
    <property type="entry name" value="ALIPHATIC SULFONATES-BINDING PROTEIN-RELATED"/>
    <property type="match status" value="1"/>
</dbReference>
<dbReference type="PROSITE" id="PS51257">
    <property type="entry name" value="PROKAR_LIPOPROTEIN"/>
    <property type="match status" value="1"/>
</dbReference>
<reference evidence="5 6" key="1">
    <citation type="submission" date="2021-10" db="EMBL/GenBank/DDBJ databases">
        <title>Anaerobic single-cell dispensing facilitates the cultivation of human gut bacteria.</title>
        <authorList>
            <person name="Afrizal A."/>
        </authorList>
    </citation>
    <scope>NUCLEOTIDE SEQUENCE [LARGE SCALE GENOMIC DNA]</scope>
    <source>
        <strain evidence="5 6">CLA-AA-H270</strain>
    </source>
</reference>
<protein>
    <submittedName>
        <fullName evidence="5">ABC transporter substrate-binding protein</fullName>
    </submittedName>
</protein>
<keyword evidence="3" id="KW-0732">Signal</keyword>
<proteinExistence type="inferred from homology"/>
<feature type="domain" description="Solute-binding protein family 3/N-terminal" evidence="4">
    <location>
        <begin position="55"/>
        <end position="269"/>
    </location>
</feature>
<sequence>MKKNGILFRVTSGLLAAALTLSLTACGGSSSNSDASAAADSADSGATHLRLIYSPSLCAAPMYIAIENGYFEGEGLDIEQVTVDAAHVSEAIGADQVDVGMGLIGKMLQPLENGLPIKFTTGLHTGCTKLLAPGDSDIKSIADLKGKKIGVPGLADAATVVSKRSLSAAGIGVTDQNMEVEFSVYSRNDLAQALQNGAVDAIALGDPAASIAEEQYGLTALIDTATDPEYKDEYCCAAFVTSKLAEENPKAAAAFTRAVQKASQWVQENPDETAKIITEKEYVSGDVDFCAQILKTYNYKPSVQGGYDALKQNAEELTQIGVLKEGTDATKFADNAYIFFDDVPDAPESDASTDTATKSTKASSVSFQPAAAAEAEDDCCSGKITKPAQDTNAKA</sequence>
<comment type="caution">
    <text evidence="5">The sequence shown here is derived from an EMBL/GenBank/DDBJ whole genome shotgun (WGS) entry which is preliminary data.</text>
</comment>
<dbReference type="SUPFAM" id="SSF53850">
    <property type="entry name" value="Periplasmic binding protein-like II"/>
    <property type="match status" value="1"/>
</dbReference>
<keyword evidence="6" id="KW-1185">Reference proteome</keyword>
<dbReference type="SMART" id="SM00062">
    <property type="entry name" value="PBPb"/>
    <property type="match status" value="1"/>
</dbReference>
<dbReference type="Proteomes" id="UP001298753">
    <property type="component" value="Unassembled WGS sequence"/>
</dbReference>
<evidence type="ECO:0000256" key="2">
    <source>
        <dbReference type="SAM" id="MobiDB-lite"/>
    </source>
</evidence>
<name>A0AAW4VWD0_9FIRM</name>
<dbReference type="Gene3D" id="3.40.190.10">
    <property type="entry name" value="Periplasmic binding protein-like II"/>
    <property type="match status" value="2"/>
</dbReference>